<proteinExistence type="predicted"/>
<dbReference type="Gene3D" id="3.40.50.720">
    <property type="entry name" value="NAD(P)-binding Rossmann-like Domain"/>
    <property type="match status" value="1"/>
</dbReference>
<evidence type="ECO:0000256" key="2">
    <source>
        <dbReference type="ARBA" id="ARBA00023242"/>
    </source>
</evidence>
<dbReference type="PANTHER" id="PTHR47785">
    <property type="entry name" value="ZN(II)2CYS6 TRANSCRIPTION FACTOR (EUROFUNG)-RELATED-RELATED"/>
    <property type="match status" value="1"/>
</dbReference>
<keyword evidence="2" id="KW-0539">Nucleus</keyword>
<dbReference type="InterPro" id="IPR036291">
    <property type="entry name" value="NAD(P)-bd_dom_sf"/>
</dbReference>
<dbReference type="PROSITE" id="PS00061">
    <property type="entry name" value="ADH_SHORT"/>
    <property type="match status" value="1"/>
</dbReference>
<evidence type="ECO:0000259" key="3">
    <source>
        <dbReference type="Pfam" id="PF04082"/>
    </source>
</evidence>
<dbReference type="PANTHER" id="PTHR47785:SF5">
    <property type="entry name" value="ZN(II)2CYS6 TRANSCRIPTION FACTOR (EUROFUNG)"/>
    <property type="match status" value="1"/>
</dbReference>
<keyword evidence="1" id="KW-0521">NADP</keyword>
<dbReference type="GO" id="GO:0003677">
    <property type="term" value="F:DNA binding"/>
    <property type="evidence" value="ECO:0007669"/>
    <property type="project" value="InterPro"/>
</dbReference>
<protein>
    <recommendedName>
        <fullName evidence="3">Xylanolytic transcriptional activator regulatory domain-containing protein</fullName>
    </recommendedName>
</protein>
<dbReference type="PRINTS" id="PR00080">
    <property type="entry name" value="SDRFAMILY"/>
</dbReference>
<gene>
    <name evidence="4" type="ORF">BN869_000010632_1</name>
</gene>
<dbReference type="InterPro" id="IPR002347">
    <property type="entry name" value="SDR_fam"/>
</dbReference>
<dbReference type="GO" id="GO:0006351">
    <property type="term" value="P:DNA-templated transcription"/>
    <property type="evidence" value="ECO:0007669"/>
    <property type="project" value="InterPro"/>
</dbReference>
<dbReference type="SUPFAM" id="SSF51735">
    <property type="entry name" value="NAD(P)-binding Rossmann-fold domains"/>
    <property type="match status" value="1"/>
</dbReference>
<name>A0A0B7KBV3_BIOOC</name>
<dbReference type="AlphaFoldDB" id="A0A0B7KBV3"/>
<dbReference type="Pfam" id="PF04082">
    <property type="entry name" value="Fungal_trans"/>
    <property type="match status" value="1"/>
</dbReference>
<evidence type="ECO:0000313" key="4">
    <source>
        <dbReference type="EMBL" id="CEO54574.1"/>
    </source>
</evidence>
<dbReference type="InterPro" id="IPR007219">
    <property type="entry name" value="XnlR_reg_dom"/>
</dbReference>
<organism evidence="4">
    <name type="scientific">Bionectria ochroleuca</name>
    <name type="common">Gliocladium roseum</name>
    <dbReference type="NCBI Taxonomy" id="29856"/>
    <lineage>
        <taxon>Eukaryota</taxon>
        <taxon>Fungi</taxon>
        <taxon>Dikarya</taxon>
        <taxon>Ascomycota</taxon>
        <taxon>Pezizomycotina</taxon>
        <taxon>Sordariomycetes</taxon>
        <taxon>Hypocreomycetidae</taxon>
        <taxon>Hypocreales</taxon>
        <taxon>Bionectriaceae</taxon>
        <taxon>Clonostachys</taxon>
    </lineage>
</organism>
<dbReference type="EMBL" id="CDPU01000043">
    <property type="protein sequence ID" value="CEO54574.1"/>
    <property type="molecule type" value="Genomic_DNA"/>
</dbReference>
<reference evidence="4" key="1">
    <citation type="submission" date="2015-01" db="EMBL/GenBank/DDBJ databases">
        <authorList>
            <person name="Durling Mikael"/>
        </authorList>
    </citation>
    <scope>NUCLEOTIDE SEQUENCE</scope>
</reference>
<evidence type="ECO:0000256" key="1">
    <source>
        <dbReference type="ARBA" id="ARBA00022857"/>
    </source>
</evidence>
<sequence>MPSYNDETTTEEVAADLKAQIIGKTIFLTGASPKSLGAVFATGIAQYQPACFILAGRDLARCEETAQAIKAKNPSIRTHNVHLDLESLDQVREAAEKIRSLNEKIDIIVNSAAVMAAPYSKTVDGIESTFAINYLGNFVLTNLLLPDMLARGLPIRVVNISSEGCRFSPVRFGDLDFGEGKNYNRWLSYGQSKSALMLYTKALADKLGHRNLTAISLHPGVIMDTHLARYMADGDAQELDQLDHQQGHSKYWIWPKFQTPSQGASTYVFAAFSPDLKDQNGAYLANSAVVDIKEVYCWTRDAVDADRLWALSEKLTEQQFVFDEREDIEVLVDRFFKRVNNKNPILSRRIVTQYCQSYYEDGPRFDLETCIVLLTCALGAVAMEYSPPDATSSPTAPAPFSSSRLEDLQLGYCYFAAAEKRLGPAMTEVSTQAIQCLCLAGIYHMFTLRPMQASRIFHAAGSSLRILMSTSLNTSQETYQLYLKLFWACSNSERELITELPVNPPSLTGPGTPDAYPLPPRIENIGRDEWSMHEEDSWYFFLSEIALRRIADQVSEVVAEYITNRLNSNEPPDIQDLIPVVAEFEHQVHTFREQLPHAMQFPDVPEPAKTEWKQYTRGRYYRVLELMHRPFLFTALHDPNCGPGVHSLAEKALSNALKYLEHSHTSHRHHGTWLQLRNQLKETSLLLAASKVNGLTMPEGWEAGVSKTLSTFDYWLQEFPSCKTYTNIILTLANGL</sequence>
<accession>A0A0B7KBV3</accession>
<feature type="domain" description="Xylanolytic transcriptional activator regulatory" evidence="3">
    <location>
        <begin position="333"/>
        <end position="478"/>
    </location>
</feature>
<dbReference type="Pfam" id="PF00106">
    <property type="entry name" value="adh_short"/>
    <property type="match status" value="1"/>
</dbReference>
<dbReference type="GO" id="GO:0008270">
    <property type="term" value="F:zinc ion binding"/>
    <property type="evidence" value="ECO:0007669"/>
    <property type="project" value="InterPro"/>
</dbReference>
<dbReference type="InterPro" id="IPR053181">
    <property type="entry name" value="EcdB-like_regulator"/>
</dbReference>
<dbReference type="InterPro" id="IPR020904">
    <property type="entry name" value="Sc_DH/Rdtase_CS"/>
</dbReference>
<dbReference type="CDD" id="cd12148">
    <property type="entry name" value="fungal_TF_MHR"/>
    <property type="match status" value="1"/>
</dbReference>